<keyword evidence="7 14" id="KW-0812">Transmembrane</keyword>
<dbReference type="Proteomes" id="UP001335100">
    <property type="component" value="Unassembled WGS sequence"/>
</dbReference>
<keyword evidence="11" id="KW-0046">Antibiotic resistance</keyword>
<keyword evidence="17" id="KW-1185">Reference proteome</keyword>
<keyword evidence="8 14" id="KW-1133">Transmembrane helix</keyword>
<feature type="domain" description="Phosphatidylglycerol lysyltransferase C-terminal" evidence="15">
    <location>
        <begin position="565"/>
        <end position="851"/>
    </location>
</feature>
<evidence type="ECO:0000256" key="13">
    <source>
        <dbReference type="ARBA" id="ARBA00047540"/>
    </source>
</evidence>
<dbReference type="Pfam" id="PF03706">
    <property type="entry name" value="LPG_synthase_TM"/>
    <property type="match status" value="1"/>
</dbReference>
<comment type="caution">
    <text evidence="16">The sequence shown here is derived from an EMBL/GenBank/DDBJ whole genome shotgun (WGS) entry which is preliminary data.</text>
</comment>
<dbReference type="InterPro" id="IPR051211">
    <property type="entry name" value="PG_lysyltransferase"/>
</dbReference>
<comment type="catalytic activity">
    <reaction evidence="13">
        <text>L-lysyl-tRNA(Lys) + a 1,2-diacyl-sn-glycero-3-phospho-(1'-sn-glycerol) = a 1,2-diacyl-sn-glycero-3-phospho-1'-(3'-O-L-lysyl)-sn-glycerol + tRNA(Lys)</text>
        <dbReference type="Rhea" id="RHEA:10668"/>
        <dbReference type="Rhea" id="RHEA-COMP:9696"/>
        <dbReference type="Rhea" id="RHEA-COMP:9697"/>
        <dbReference type="ChEBI" id="CHEBI:64716"/>
        <dbReference type="ChEBI" id="CHEBI:75792"/>
        <dbReference type="ChEBI" id="CHEBI:78442"/>
        <dbReference type="ChEBI" id="CHEBI:78529"/>
        <dbReference type="EC" id="2.3.2.3"/>
    </reaction>
</comment>
<evidence type="ECO:0000256" key="12">
    <source>
        <dbReference type="ARBA" id="ARBA00031899"/>
    </source>
</evidence>
<evidence type="ECO:0000256" key="5">
    <source>
        <dbReference type="ARBA" id="ARBA00022475"/>
    </source>
</evidence>
<keyword evidence="10 14" id="KW-0472">Membrane</keyword>
<dbReference type="NCBIfam" id="NF033480">
    <property type="entry name" value="bifunc_MprF"/>
    <property type="match status" value="1"/>
</dbReference>
<accession>A0ABU7HVA6</accession>
<proteinExistence type="inferred from homology"/>
<keyword evidence="5" id="KW-1003">Cell membrane</keyword>
<feature type="transmembrane region" description="Helical" evidence="14">
    <location>
        <begin position="393"/>
        <end position="412"/>
    </location>
</feature>
<feature type="transmembrane region" description="Helical" evidence="14">
    <location>
        <begin position="188"/>
        <end position="208"/>
    </location>
</feature>
<evidence type="ECO:0000256" key="11">
    <source>
        <dbReference type="ARBA" id="ARBA00023251"/>
    </source>
</evidence>
<evidence type="ECO:0000256" key="10">
    <source>
        <dbReference type="ARBA" id="ARBA00023136"/>
    </source>
</evidence>
<keyword evidence="6" id="KW-0808">Transferase</keyword>
<keyword evidence="9" id="KW-0443">Lipid metabolism</keyword>
<protein>
    <recommendedName>
        <fullName evidence="4">Phosphatidylglycerol lysyltransferase</fullName>
        <ecNumber evidence="3">2.3.2.3</ecNumber>
    </recommendedName>
    <alternativeName>
        <fullName evidence="12">Lysylphosphatidylglycerol synthase</fullName>
    </alternativeName>
</protein>
<evidence type="ECO:0000256" key="7">
    <source>
        <dbReference type="ARBA" id="ARBA00022692"/>
    </source>
</evidence>
<feature type="transmembrane region" description="Helical" evidence="14">
    <location>
        <begin position="148"/>
        <end position="168"/>
    </location>
</feature>
<dbReference type="PANTHER" id="PTHR34697:SF2">
    <property type="entry name" value="PHOSPHATIDYLGLYCEROL LYSYLTRANSFERASE"/>
    <property type="match status" value="1"/>
</dbReference>
<dbReference type="SUPFAM" id="SSF55729">
    <property type="entry name" value="Acyl-CoA N-acyltransferases (Nat)"/>
    <property type="match status" value="1"/>
</dbReference>
<sequence length="879" mass="96063">MRPTAETEIPVTAAHPIAASRLRWLDLLSKYRQPIGLAVTLVLFGIALIACRHLLSELDIYALHDQILATPKPALAGALLATLIGFITLLGYEWSASRYADVKLPAGSLVMGGFCAFAIGNAIGLSLLSGGSVRYRLYARQGVGAAEVARMTLFASLSLGCALPPLAALATLSNLPAASEALRLPQGLLASIAMAVLLLASALAYGLYRRRLPEQPFTHALLSRVGRRTLRLPGARLTLLQLVITALDVAAAATVLYLLLPEAPPFGAFLLVYLLALAAGVLSHVPGGVGVFEAILLAAFANQLGAAPLAAALLLYRLIYVVLPMLVACVVLLASEARRFLFAQQAIKVASGLAAPVLAVLVFLSGVVLLFSGATPEIDTRLKHLGFLIPHRLIDASHFGASLIGVLCLLLAQGLRRRLSAAWMLTTILLLVGALLSLLKGFDWEEASIMVFTASLLALFRRSFYRPSRLLELPFSPIYLVASACVVGASIWLLLFAYQDVPYSHQLWWQFTLDADAPRGLRSALGSAVLLVVLALTWLLRTARPVIHLPTSDELQRANRILLASDQPDGGLALTGDKALLFHPDDDAFLMYARRGRSLVALYDPIGPAQRRAEMIWQFRDLCDIHHARPVFYQVRAENLPFYMDIGLTAIKLGEEARVNLLRFDLEAKGKEMKDLRYTWNRGGRDGLSLEIHEPGQAPLEELKAISDAWLTGKNVREKGFSLGRFSEDYLQHFRIALIRFQGQPVAFANLLETHSRELASLDLMRAHPEAPKLTMEFMMVGLIQHYKQHGYARFSLGMVPLSGLQPRRGAPLTQRLGSMVFHRGEQLYNFQGLRRFKDKFQPDWEPRYMAVPAGLDPLVALADTAALIAGGLTGLVKR</sequence>
<evidence type="ECO:0000313" key="16">
    <source>
        <dbReference type="EMBL" id="MEE1935428.1"/>
    </source>
</evidence>
<dbReference type="EMBL" id="JAZDQJ010000025">
    <property type="protein sequence ID" value="MEE1935428.1"/>
    <property type="molecule type" value="Genomic_DNA"/>
</dbReference>
<dbReference type="Pfam" id="PF09924">
    <property type="entry name" value="LPG_synthase_C"/>
    <property type="match status" value="1"/>
</dbReference>
<feature type="transmembrane region" description="Helical" evidence="14">
    <location>
        <begin position="318"/>
        <end position="337"/>
    </location>
</feature>
<feature type="transmembrane region" description="Helical" evidence="14">
    <location>
        <begin position="477"/>
        <end position="499"/>
    </location>
</feature>
<feature type="transmembrane region" description="Helical" evidence="14">
    <location>
        <begin position="237"/>
        <end position="260"/>
    </location>
</feature>
<dbReference type="InterPro" id="IPR016181">
    <property type="entry name" value="Acyl_CoA_acyltransferase"/>
</dbReference>
<evidence type="ECO:0000256" key="8">
    <source>
        <dbReference type="ARBA" id="ARBA00022989"/>
    </source>
</evidence>
<feature type="transmembrane region" description="Helical" evidence="14">
    <location>
        <begin position="75"/>
        <end position="94"/>
    </location>
</feature>
<evidence type="ECO:0000256" key="14">
    <source>
        <dbReference type="SAM" id="Phobius"/>
    </source>
</evidence>
<feature type="transmembrane region" description="Helical" evidence="14">
    <location>
        <begin position="519"/>
        <end position="540"/>
    </location>
</feature>
<feature type="transmembrane region" description="Helical" evidence="14">
    <location>
        <begin position="447"/>
        <end position="465"/>
    </location>
</feature>
<name>A0ABU7HVA6_9PSED</name>
<evidence type="ECO:0000256" key="2">
    <source>
        <dbReference type="ARBA" id="ARBA00008627"/>
    </source>
</evidence>
<reference evidence="16 17" key="1">
    <citation type="submission" date="2024-01" db="EMBL/GenBank/DDBJ databases">
        <title>Unpublished Manusciprt.</title>
        <authorList>
            <person name="Duman M."/>
            <person name="Valdes E.G."/>
            <person name="Ajmi N."/>
            <person name="Altun S."/>
            <person name="Saticioglu I.B."/>
        </authorList>
    </citation>
    <scope>NUCLEOTIDE SEQUENCE [LARGE SCALE GENOMIC DNA]</scope>
    <source>
        <strain evidence="16 17">148P</strain>
    </source>
</reference>
<evidence type="ECO:0000259" key="15">
    <source>
        <dbReference type="Pfam" id="PF09924"/>
    </source>
</evidence>
<feature type="transmembrane region" description="Helical" evidence="14">
    <location>
        <begin position="266"/>
        <end position="285"/>
    </location>
</feature>
<evidence type="ECO:0000256" key="3">
    <source>
        <dbReference type="ARBA" id="ARBA00012014"/>
    </source>
</evidence>
<evidence type="ECO:0000256" key="6">
    <source>
        <dbReference type="ARBA" id="ARBA00022679"/>
    </source>
</evidence>
<dbReference type="PANTHER" id="PTHR34697">
    <property type="entry name" value="PHOSPHATIDYLGLYCEROL LYSYLTRANSFERASE"/>
    <property type="match status" value="1"/>
</dbReference>
<dbReference type="InterPro" id="IPR024320">
    <property type="entry name" value="LPG_synthase_C"/>
</dbReference>
<feature type="transmembrane region" description="Helical" evidence="14">
    <location>
        <begin position="106"/>
        <end position="128"/>
    </location>
</feature>
<dbReference type="InterPro" id="IPR022791">
    <property type="entry name" value="L-PG_synthase/AglD"/>
</dbReference>
<comment type="similarity">
    <text evidence="2">Belongs to the LPG synthase family.</text>
</comment>
<comment type="subcellular location">
    <subcellularLocation>
        <location evidence="1">Cell membrane</location>
        <topology evidence="1">Multi-pass membrane protein</topology>
    </subcellularLocation>
</comment>
<organism evidence="16 17">
    <name type="scientific">Pseudomonas ulcerans</name>
    <dbReference type="NCBI Taxonomy" id="3115852"/>
    <lineage>
        <taxon>Bacteria</taxon>
        <taxon>Pseudomonadati</taxon>
        <taxon>Pseudomonadota</taxon>
        <taxon>Gammaproteobacteria</taxon>
        <taxon>Pseudomonadales</taxon>
        <taxon>Pseudomonadaceae</taxon>
        <taxon>Pseudomonas</taxon>
    </lineage>
</organism>
<feature type="transmembrane region" description="Helical" evidence="14">
    <location>
        <begin position="35"/>
        <end position="55"/>
    </location>
</feature>
<dbReference type="EC" id="2.3.2.3" evidence="3"/>
<feature type="transmembrane region" description="Helical" evidence="14">
    <location>
        <begin position="419"/>
        <end position="441"/>
    </location>
</feature>
<evidence type="ECO:0000256" key="9">
    <source>
        <dbReference type="ARBA" id="ARBA00023098"/>
    </source>
</evidence>
<evidence type="ECO:0000256" key="1">
    <source>
        <dbReference type="ARBA" id="ARBA00004651"/>
    </source>
</evidence>
<gene>
    <name evidence="16" type="primary">mprF</name>
    <name evidence="16" type="ORF">V0R50_19535</name>
</gene>
<evidence type="ECO:0000256" key="4">
    <source>
        <dbReference type="ARBA" id="ARBA00021546"/>
    </source>
</evidence>
<evidence type="ECO:0000313" key="17">
    <source>
        <dbReference type="Proteomes" id="UP001335100"/>
    </source>
</evidence>
<feature type="transmembrane region" description="Helical" evidence="14">
    <location>
        <begin position="349"/>
        <end position="373"/>
    </location>
</feature>